<dbReference type="InterPro" id="IPR013747">
    <property type="entry name" value="ACP_syn_III_C"/>
</dbReference>
<dbReference type="Pfam" id="PF08545">
    <property type="entry name" value="ACP_syn_III"/>
    <property type="match status" value="1"/>
</dbReference>
<evidence type="ECO:0000256" key="4">
    <source>
        <dbReference type="ARBA" id="ARBA00022490"/>
    </source>
</evidence>
<dbReference type="GO" id="GO:0033818">
    <property type="term" value="F:beta-ketoacyl-acyl-carrier-protein synthase III activity"/>
    <property type="evidence" value="ECO:0007669"/>
    <property type="project" value="UniProtKB-UniRule"/>
</dbReference>
<sequence>MTTPSSAYILGLGFHVPEKVLTNRDLERMVETSDEWITSRTGIRERHIAEVGTSSSDLALAAARKALDAAGILPSELTHIICPTLTPDSYTPSTACILEHKLGLNGAMAMDISAACSGFLYGLETARAILALHPDAVVLVTAAEVLTSRTNWADRSTCVLFGDGAGAAVLASKPRGDKSATVMDVLLRSDGALGDFLTIKGGGSARPYALGESVCEDFFIQMQGRDVFKHAVRSMESVSREVLERNGFGVEQVDVCISHQANLRIIEHVGKKLAIPEEKIFVNLDRYGNTSAASIPIALAEALQTGFIKAGDLVLLATFGGGFTWGSALLRF</sequence>
<evidence type="ECO:0000256" key="11">
    <source>
        <dbReference type="ARBA" id="ARBA00023315"/>
    </source>
</evidence>
<dbReference type="GO" id="GO:0006633">
    <property type="term" value="P:fatty acid biosynthetic process"/>
    <property type="evidence" value="ECO:0007669"/>
    <property type="project" value="UniProtKB-UniRule"/>
</dbReference>
<organism evidence="16 17">
    <name type="scientific">Desulfocurvibacter africanus subsp. africanus str. Walvis Bay</name>
    <dbReference type="NCBI Taxonomy" id="690850"/>
    <lineage>
        <taxon>Bacteria</taxon>
        <taxon>Pseudomonadati</taxon>
        <taxon>Thermodesulfobacteriota</taxon>
        <taxon>Desulfovibrionia</taxon>
        <taxon>Desulfovibrionales</taxon>
        <taxon>Desulfovibrionaceae</taxon>
        <taxon>Desulfocurvibacter</taxon>
    </lineage>
</organism>
<dbReference type="PANTHER" id="PTHR34069:SF2">
    <property type="entry name" value="BETA-KETOACYL-[ACYL-CARRIER-PROTEIN] SYNTHASE III"/>
    <property type="match status" value="1"/>
</dbReference>
<evidence type="ECO:0000256" key="6">
    <source>
        <dbReference type="ARBA" id="ARBA00022679"/>
    </source>
</evidence>
<comment type="subcellular location">
    <subcellularLocation>
        <location evidence="13">Cytoplasm</location>
    </subcellularLocation>
</comment>
<dbReference type="NCBIfam" id="NF006829">
    <property type="entry name" value="PRK09352.1"/>
    <property type="match status" value="1"/>
</dbReference>
<dbReference type="GO" id="GO:0005737">
    <property type="term" value="C:cytoplasm"/>
    <property type="evidence" value="ECO:0007669"/>
    <property type="project" value="UniProtKB-SubCell"/>
</dbReference>
<evidence type="ECO:0000259" key="14">
    <source>
        <dbReference type="Pfam" id="PF08541"/>
    </source>
</evidence>
<evidence type="ECO:0000256" key="8">
    <source>
        <dbReference type="ARBA" id="ARBA00023098"/>
    </source>
</evidence>
<evidence type="ECO:0000259" key="15">
    <source>
        <dbReference type="Pfam" id="PF08545"/>
    </source>
</evidence>
<dbReference type="GO" id="GO:0004315">
    <property type="term" value="F:3-oxoacyl-[acyl-carrier-protein] synthase activity"/>
    <property type="evidence" value="ECO:0007669"/>
    <property type="project" value="InterPro"/>
</dbReference>
<feature type="active site" evidence="13">
    <location>
        <position position="259"/>
    </location>
</feature>
<evidence type="ECO:0000256" key="9">
    <source>
        <dbReference type="ARBA" id="ARBA00023160"/>
    </source>
</evidence>
<dbReference type="EC" id="2.3.1.180" evidence="3 13"/>
<accession>F3YXX2</accession>
<keyword evidence="6 13" id="KW-0808">Transferase</keyword>
<dbReference type="InterPro" id="IPR013751">
    <property type="entry name" value="ACP_syn_III_N"/>
</dbReference>
<dbReference type="KEGG" id="daf:Desaf_2350"/>
<comment type="pathway">
    <text evidence="1 13">Lipid metabolism; fatty acid biosynthesis.</text>
</comment>
<evidence type="ECO:0000256" key="5">
    <source>
        <dbReference type="ARBA" id="ARBA00022516"/>
    </source>
</evidence>
<comment type="function">
    <text evidence="13">Catalyzes the condensation reaction of fatty acid synthesis by the addition to an acyl acceptor of two carbons from malonyl-ACP. Catalyzes the first condensation reaction which initiates fatty acid synthesis and may therefore play a role in governing the total rate of fatty acid production. Possesses both acetoacetyl-ACP synthase and acetyl transacylase activities. Its substrate specificity determines the biosynthesis of branched-chain and/or straight-chain of fatty acids.</text>
</comment>
<keyword evidence="17" id="KW-1185">Reference proteome</keyword>
<dbReference type="InterPro" id="IPR016039">
    <property type="entry name" value="Thiolase-like"/>
</dbReference>
<dbReference type="InterPro" id="IPR004655">
    <property type="entry name" value="FabH"/>
</dbReference>
<evidence type="ECO:0000256" key="2">
    <source>
        <dbReference type="ARBA" id="ARBA00008642"/>
    </source>
</evidence>
<keyword evidence="7 13" id="KW-0276">Fatty acid metabolism</keyword>
<dbReference type="eggNOG" id="COG0332">
    <property type="taxonomic scope" value="Bacteria"/>
</dbReference>
<keyword evidence="5 13" id="KW-0444">Lipid biosynthesis</keyword>
<dbReference type="NCBIfam" id="TIGR00747">
    <property type="entry name" value="fabH"/>
    <property type="match status" value="1"/>
</dbReference>
<evidence type="ECO:0000313" key="17">
    <source>
        <dbReference type="Proteomes" id="UP000007844"/>
    </source>
</evidence>
<comment type="similarity">
    <text evidence="2 13">Belongs to the thiolase-like superfamily. FabH family.</text>
</comment>
<dbReference type="RefSeq" id="WP_014260380.1">
    <property type="nucleotide sequence ID" value="NC_016629.1"/>
</dbReference>
<comment type="catalytic activity">
    <reaction evidence="12">
        <text>malonyl-[ACP] + acetyl-CoA + H(+) = 3-oxobutanoyl-[ACP] + CO2 + CoA</text>
        <dbReference type="Rhea" id="RHEA:12080"/>
        <dbReference type="Rhea" id="RHEA-COMP:9623"/>
        <dbReference type="Rhea" id="RHEA-COMP:9625"/>
        <dbReference type="ChEBI" id="CHEBI:15378"/>
        <dbReference type="ChEBI" id="CHEBI:16526"/>
        <dbReference type="ChEBI" id="CHEBI:57287"/>
        <dbReference type="ChEBI" id="CHEBI:57288"/>
        <dbReference type="ChEBI" id="CHEBI:78449"/>
        <dbReference type="ChEBI" id="CHEBI:78450"/>
        <dbReference type="EC" id="2.3.1.180"/>
    </reaction>
    <physiologicalReaction direction="left-to-right" evidence="12">
        <dbReference type="Rhea" id="RHEA:12081"/>
    </physiologicalReaction>
</comment>
<proteinExistence type="inferred from homology"/>
<dbReference type="Proteomes" id="UP000007844">
    <property type="component" value="Chromosome"/>
</dbReference>
<dbReference type="Pfam" id="PF08541">
    <property type="entry name" value="ACP_syn_III_C"/>
    <property type="match status" value="1"/>
</dbReference>
<dbReference type="UniPathway" id="UPA00094"/>
<comment type="domain">
    <text evidence="13">The last Arg residue of the ACP-binding site is essential for the weak association between ACP/AcpP and FabH.</text>
</comment>
<evidence type="ECO:0000256" key="3">
    <source>
        <dbReference type="ARBA" id="ARBA00012333"/>
    </source>
</evidence>
<evidence type="ECO:0000256" key="7">
    <source>
        <dbReference type="ARBA" id="ARBA00022832"/>
    </source>
</evidence>
<keyword evidence="8 13" id="KW-0443">Lipid metabolism</keyword>
<feature type="active site" evidence="13">
    <location>
        <position position="116"/>
    </location>
</feature>
<dbReference type="STRING" id="690850.Desaf_2350"/>
<keyword evidence="10 13" id="KW-0511">Multifunctional enzyme</keyword>
<dbReference type="HAMAP" id="MF_01815">
    <property type="entry name" value="FabH"/>
    <property type="match status" value="1"/>
</dbReference>
<dbReference type="EMBL" id="CP003221">
    <property type="protein sequence ID" value="EGJ50674.1"/>
    <property type="molecule type" value="Genomic_DNA"/>
</dbReference>
<gene>
    <name evidence="13" type="primary">fabH</name>
    <name evidence="16" type="ORF">Desaf_2350</name>
</gene>
<evidence type="ECO:0000256" key="1">
    <source>
        <dbReference type="ARBA" id="ARBA00005194"/>
    </source>
</evidence>
<dbReference type="CDD" id="cd00830">
    <property type="entry name" value="KAS_III"/>
    <property type="match status" value="1"/>
</dbReference>
<dbReference type="GO" id="GO:0044550">
    <property type="term" value="P:secondary metabolite biosynthetic process"/>
    <property type="evidence" value="ECO:0007669"/>
    <property type="project" value="TreeGrafter"/>
</dbReference>
<reference evidence="16 17" key="1">
    <citation type="journal article" date="2011" name="J. Bacteriol.">
        <title>Genome sequence of the mercury-methylating and pleomorphic Desulfovibrio africanus Strain Walvis Bay.</title>
        <authorList>
            <person name="Brown S.D."/>
            <person name="Wall J.D."/>
            <person name="Kucken A.M."/>
            <person name="Gilmour C.C."/>
            <person name="Podar M."/>
            <person name="Brandt C.C."/>
            <person name="Teshima H."/>
            <person name="Detter J.C."/>
            <person name="Han C.S."/>
            <person name="Land M.L."/>
            <person name="Lucas S."/>
            <person name="Han J."/>
            <person name="Pennacchio L."/>
            <person name="Nolan M."/>
            <person name="Pitluck S."/>
            <person name="Woyke T."/>
            <person name="Goodwin L."/>
            <person name="Palumbo A.V."/>
            <person name="Elias D.A."/>
        </authorList>
    </citation>
    <scope>NUCLEOTIDE SEQUENCE [LARGE SCALE GENOMIC DNA]</scope>
    <source>
        <strain evidence="16 17">Walvis Bay</strain>
    </source>
</reference>
<name>F3YXX2_DESAF</name>
<feature type="domain" description="Beta-ketoacyl-[acyl-carrier-protein] synthase III N-terminal" evidence="15">
    <location>
        <begin position="110"/>
        <end position="191"/>
    </location>
</feature>
<dbReference type="PANTHER" id="PTHR34069">
    <property type="entry name" value="3-OXOACYL-[ACYL-CARRIER-PROTEIN] SYNTHASE 3"/>
    <property type="match status" value="1"/>
</dbReference>
<feature type="domain" description="Beta-ketoacyl-[acyl-carrier-protein] synthase III C-terminal" evidence="14">
    <location>
        <begin position="243"/>
        <end position="331"/>
    </location>
</feature>
<dbReference type="HOGENOM" id="CLU_039592_3_1_7"/>
<dbReference type="Gene3D" id="3.40.47.10">
    <property type="match status" value="1"/>
</dbReference>
<dbReference type="SUPFAM" id="SSF53901">
    <property type="entry name" value="Thiolase-like"/>
    <property type="match status" value="1"/>
</dbReference>
<feature type="region of interest" description="ACP-binding" evidence="13">
    <location>
        <begin position="260"/>
        <end position="264"/>
    </location>
</feature>
<dbReference type="FunFam" id="3.40.47.10:FF:000004">
    <property type="entry name" value="3-oxoacyl-[acyl-carrier-protein] synthase 3"/>
    <property type="match status" value="1"/>
</dbReference>
<comment type="subunit">
    <text evidence="13">Homodimer.</text>
</comment>
<feature type="active site" evidence="13">
    <location>
        <position position="289"/>
    </location>
</feature>
<evidence type="ECO:0000256" key="13">
    <source>
        <dbReference type="HAMAP-Rule" id="MF_01815"/>
    </source>
</evidence>
<protein>
    <recommendedName>
        <fullName evidence="3 13">Beta-ketoacyl-[acyl-carrier-protein] synthase III</fullName>
        <shortName evidence="13">Beta-ketoacyl-ACP synthase III</shortName>
        <shortName evidence="13">KAS III</shortName>
        <ecNumber evidence="3 13">2.3.1.180</ecNumber>
    </recommendedName>
    <alternativeName>
        <fullName evidence="13">3-oxoacyl-[acyl-carrier-protein] synthase 3</fullName>
    </alternativeName>
    <alternativeName>
        <fullName evidence="13">3-oxoacyl-[acyl-carrier-protein] synthase III</fullName>
    </alternativeName>
</protein>
<evidence type="ECO:0000256" key="12">
    <source>
        <dbReference type="ARBA" id="ARBA00051096"/>
    </source>
</evidence>
<keyword evidence="4 13" id="KW-0963">Cytoplasm</keyword>
<evidence type="ECO:0000256" key="10">
    <source>
        <dbReference type="ARBA" id="ARBA00023268"/>
    </source>
</evidence>
<keyword evidence="9 13" id="KW-0275">Fatty acid biosynthesis</keyword>
<keyword evidence="11 13" id="KW-0012">Acyltransferase</keyword>
<dbReference type="AlphaFoldDB" id="F3YXX2"/>
<evidence type="ECO:0000313" key="16">
    <source>
        <dbReference type="EMBL" id="EGJ50674.1"/>
    </source>
</evidence>